<dbReference type="PANTHER" id="PTHR10000">
    <property type="entry name" value="PHOSPHOSERINE PHOSPHATASE"/>
    <property type="match status" value="1"/>
</dbReference>
<dbReference type="STRING" id="1123307.GCA_000380065_00714"/>
<dbReference type="InterPro" id="IPR000150">
    <property type="entry name" value="Cof"/>
</dbReference>
<evidence type="ECO:0000313" key="1">
    <source>
        <dbReference type="EMBL" id="SUN76430.1"/>
    </source>
</evidence>
<dbReference type="Pfam" id="PF08282">
    <property type="entry name" value="Hydrolase_3"/>
    <property type="match status" value="1"/>
</dbReference>
<dbReference type="InterPro" id="IPR023214">
    <property type="entry name" value="HAD_sf"/>
</dbReference>
<dbReference type="NCBIfam" id="TIGR01484">
    <property type="entry name" value="HAD-SF-IIB"/>
    <property type="match status" value="1"/>
</dbReference>
<reference evidence="1" key="1">
    <citation type="submission" date="2018-06" db="EMBL/GenBank/DDBJ databases">
        <authorList>
            <consortium name="Pathogen Informatics"/>
            <person name="Doyle S."/>
        </authorList>
    </citation>
    <scope>NUCLEOTIDE SEQUENCE [LARGE SCALE GENOMIC DNA]</scope>
    <source>
        <strain evidence="1">NCTC13765</strain>
    </source>
</reference>
<sequence>MIPEMIFSDIDGTLITEDLVISPRTQTAIRAQAARGTLFIPVSARMPAAIKPIVDVLGISYPIISYNGALVQDHLGKTVASKTLSGAVAATICQYLEQNWSDVAWNVYTFEKWYSEDRRNYWIHREEEVVNLQSSQIKAEQVNQIDQVHKLLLMGEPEIMDHLEPRLKEVFPELSIAKSLPYYIEVMAQGIEKGQAVRDLVAYYQKDLAKTMAFGDNFNDVAMLKTVKEGYVMGNAPLGVKEQFEHLTADHNHDGIALVLEELM</sequence>
<gene>
    <name evidence="1" type="primary">yidA_3</name>
    <name evidence="1" type="ORF">NCTC13765_00920</name>
</gene>
<keyword evidence="2" id="KW-1185">Reference proteome</keyword>
<dbReference type="GO" id="GO:0005829">
    <property type="term" value="C:cytosol"/>
    <property type="evidence" value="ECO:0007669"/>
    <property type="project" value="TreeGrafter"/>
</dbReference>
<dbReference type="InterPro" id="IPR006379">
    <property type="entry name" value="HAD-SF_hydro_IIB"/>
</dbReference>
<dbReference type="Gene3D" id="3.30.1240.10">
    <property type="match status" value="1"/>
</dbReference>
<evidence type="ECO:0000313" key="2">
    <source>
        <dbReference type="Proteomes" id="UP000254634"/>
    </source>
</evidence>
<accession>A0A380L167</accession>
<organism evidence="1 2">
    <name type="scientific">Streptococcus massiliensis</name>
    <dbReference type="NCBI Taxonomy" id="313439"/>
    <lineage>
        <taxon>Bacteria</taxon>
        <taxon>Bacillati</taxon>
        <taxon>Bacillota</taxon>
        <taxon>Bacilli</taxon>
        <taxon>Lactobacillales</taxon>
        <taxon>Streptococcaceae</taxon>
        <taxon>Streptococcus</taxon>
    </lineage>
</organism>
<dbReference type="SFLD" id="SFLDG01140">
    <property type="entry name" value="C2.B:_Phosphomannomutase_and_P"/>
    <property type="match status" value="1"/>
</dbReference>
<dbReference type="RefSeq" id="WP_018371399.1">
    <property type="nucleotide sequence ID" value="NZ_UHFR01000005.1"/>
</dbReference>
<dbReference type="Gene3D" id="3.40.50.1000">
    <property type="entry name" value="HAD superfamily/HAD-like"/>
    <property type="match status" value="1"/>
</dbReference>
<dbReference type="SUPFAM" id="SSF56784">
    <property type="entry name" value="HAD-like"/>
    <property type="match status" value="1"/>
</dbReference>
<name>A0A380L167_9STRE</name>
<dbReference type="Proteomes" id="UP000254634">
    <property type="component" value="Unassembled WGS sequence"/>
</dbReference>
<dbReference type="OrthoDB" id="9790031at2"/>
<dbReference type="EMBL" id="UHFR01000005">
    <property type="protein sequence ID" value="SUN76430.1"/>
    <property type="molecule type" value="Genomic_DNA"/>
</dbReference>
<dbReference type="AlphaFoldDB" id="A0A380L167"/>
<dbReference type="CDD" id="cd07516">
    <property type="entry name" value="HAD_Pase"/>
    <property type="match status" value="1"/>
</dbReference>
<dbReference type="InterPro" id="IPR036412">
    <property type="entry name" value="HAD-like_sf"/>
</dbReference>
<dbReference type="NCBIfam" id="TIGR00099">
    <property type="entry name" value="Cof-subfamily"/>
    <property type="match status" value="1"/>
</dbReference>
<dbReference type="GO" id="GO:0016791">
    <property type="term" value="F:phosphatase activity"/>
    <property type="evidence" value="ECO:0007669"/>
    <property type="project" value="TreeGrafter"/>
</dbReference>
<dbReference type="SFLD" id="SFLDS00003">
    <property type="entry name" value="Haloacid_Dehalogenase"/>
    <property type="match status" value="1"/>
</dbReference>
<proteinExistence type="predicted"/>
<dbReference type="PROSITE" id="PS01229">
    <property type="entry name" value="COF_2"/>
    <property type="match status" value="1"/>
</dbReference>
<dbReference type="PANTHER" id="PTHR10000:SF8">
    <property type="entry name" value="HAD SUPERFAMILY HYDROLASE-LIKE, TYPE 3"/>
    <property type="match status" value="1"/>
</dbReference>
<keyword evidence="1" id="KW-0378">Hydrolase</keyword>
<dbReference type="GO" id="GO:0000287">
    <property type="term" value="F:magnesium ion binding"/>
    <property type="evidence" value="ECO:0007669"/>
    <property type="project" value="TreeGrafter"/>
</dbReference>
<protein>
    <submittedName>
        <fullName evidence="1">Hydrolase</fullName>
    </submittedName>
</protein>